<feature type="region of interest" description="Disordered" evidence="2">
    <location>
        <begin position="1"/>
        <end position="32"/>
    </location>
</feature>
<comment type="subunit">
    <text evidence="1">Component of the NuA4 histone acetyltransferase complex.</text>
</comment>
<dbReference type="GO" id="GO:0006338">
    <property type="term" value="P:chromatin remodeling"/>
    <property type="evidence" value="ECO:0007669"/>
    <property type="project" value="UniProtKB-ARBA"/>
</dbReference>
<evidence type="ECO:0000313" key="5">
    <source>
        <dbReference type="Proteomes" id="UP001055115"/>
    </source>
</evidence>
<dbReference type="GeneID" id="73321472"/>
<feature type="compositionally biased region" description="Acidic residues" evidence="2">
    <location>
        <begin position="619"/>
        <end position="631"/>
    </location>
</feature>
<dbReference type="RefSeq" id="XP_049122839.1">
    <property type="nucleotide sequence ID" value="XM_049266882.1"/>
</dbReference>
<protein>
    <recommendedName>
        <fullName evidence="3">Chromo domain-containing protein</fullName>
    </recommendedName>
</protein>
<reference evidence="4 5" key="1">
    <citation type="submission" date="2022-03" db="EMBL/GenBank/DDBJ databases">
        <title>Genome data of Colletotrichum spp.</title>
        <authorList>
            <person name="Utami Y.D."/>
            <person name="Hiruma K."/>
        </authorList>
    </citation>
    <scope>NUCLEOTIDE SEQUENCE [LARGE SCALE GENOMIC DNA]</scope>
    <source>
        <strain evidence="4 5">MAFF 239500</strain>
    </source>
</reference>
<accession>A0AA37P6T8</accession>
<dbReference type="Proteomes" id="UP001055115">
    <property type="component" value="Unassembled WGS sequence"/>
</dbReference>
<feature type="compositionally biased region" description="Basic and acidic residues" evidence="2">
    <location>
        <begin position="195"/>
        <end position="208"/>
    </location>
</feature>
<dbReference type="Pfam" id="PF00385">
    <property type="entry name" value="Chromo"/>
    <property type="match status" value="1"/>
</dbReference>
<sequence>MSRPSRLVWFGRPTPGGSTSTSTSNISSRHPKTPGLRELAVVFEDIPTYRRYKPGTGPRLAPITLLPVRDTTAYIRDEFFVPPALSVDGKKRLQYVVGWTDLPAARLQVDAQRICDYVSPMAYEEWCAARAAERDEGERRIEEDENVRAVERAEAGKRRIDKSTGLRGPRGRKRKVPVAIEARTPPPATAPPNANEEKKKPGRPRKDAPSLSTPSKSKILEDFEGLDVEGDVDMEEAIFRQLNGEEPISTEGSYDSGEGSSVPARLEPSAKKRRTKSPRPTLSRLISGIETDSSRSTPFDSSRGGTSSPALPPLPQPSAASRAARRQETPILPPIPPASVPQTSTPIAPRTKTHLQKPSLLSIRDPPSTPPKPPVKAETSTPKPTKFPPPAPSTAPPKVNSPSYGSGKTYTPPHRTGFTPLIQGTTPWTISLAASAVSKQLANLTPSQPIQSIENASSSTPEPGLPKPATRNRRSPPEESYSAPPATTAGSKQAVAKTLPAQGDQDDIEEDNIYEVLRLEGVQERIVRGKRVRFFHVRWKGTWPPGQNPTWEPEANIPRSLIKKYLLAHPQPQQQTGAMEKYLVPSWPHRKYSSVSEAFEGGDTDAAAGGDGNIHDGEEAVEDGNAEENSGDELLLVTDEPSQPVKPTISW</sequence>
<keyword evidence="5" id="KW-1185">Reference proteome</keyword>
<feature type="domain" description="Chromo" evidence="3">
    <location>
        <begin position="521"/>
        <end position="557"/>
    </location>
</feature>
<evidence type="ECO:0000256" key="2">
    <source>
        <dbReference type="SAM" id="MobiDB-lite"/>
    </source>
</evidence>
<dbReference type="InterPro" id="IPR000953">
    <property type="entry name" value="Chromo/chromo_shadow_dom"/>
</dbReference>
<dbReference type="SUPFAM" id="SSF54160">
    <property type="entry name" value="Chromo domain-like"/>
    <property type="match status" value="1"/>
</dbReference>
<dbReference type="Gene3D" id="2.40.50.40">
    <property type="match status" value="1"/>
</dbReference>
<dbReference type="PROSITE" id="PS50013">
    <property type="entry name" value="CHROMO_2"/>
    <property type="match status" value="1"/>
</dbReference>
<feature type="region of interest" description="Disordered" evidence="2">
    <location>
        <begin position="596"/>
        <end position="651"/>
    </location>
</feature>
<dbReference type="CDD" id="cd00024">
    <property type="entry name" value="CD_CSD"/>
    <property type="match status" value="1"/>
</dbReference>
<dbReference type="InterPro" id="IPR023780">
    <property type="entry name" value="Chromo_domain"/>
</dbReference>
<dbReference type="EMBL" id="BQXU01000001">
    <property type="protein sequence ID" value="GKT40489.1"/>
    <property type="molecule type" value="Genomic_DNA"/>
</dbReference>
<evidence type="ECO:0000313" key="4">
    <source>
        <dbReference type="EMBL" id="GKT40489.1"/>
    </source>
</evidence>
<evidence type="ECO:0000259" key="3">
    <source>
        <dbReference type="PROSITE" id="PS50013"/>
    </source>
</evidence>
<evidence type="ECO:0000256" key="1">
    <source>
        <dbReference type="ARBA" id="ARBA00011353"/>
    </source>
</evidence>
<feature type="compositionally biased region" description="Polar residues" evidence="2">
    <location>
        <begin position="448"/>
        <end position="461"/>
    </location>
</feature>
<comment type="caution">
    <text evidence="4">The sequence shown here is derived from an EMBL/GenBank/DDBJ whole genome shotgun (WGS) entry which is preliminary data.</text>
</comment>
<feature type="compositionally biased region" description="Low complexity" evidence="2">
    <location>
        <begin position="13"/>
        <end position="24"/>
    </location>
</feature>
<feature type="compositionally biased region" description="Basic and acidic residues" evidence="2">
    <location>
        <begin position="155"/>
        <end position="164"/>
    </location>
</feature>
<dbReference type="AlphaFoldDB" id="A0AA37P6T8"/>
<dbReference type="InterPro" id="IPR016197">
    <property type="entry name" value="Chromo-like_dom_sf"/>
</dbReference>
<feature type="region of interest" description="Disordered" evidence="2">
    <location>
        <begin position="448"/>
        <end position="510"/>
    </location>
</feature>
<proteinExistence type="predicted"/>
<name>A0AA37P6T8_9PEZI</name>
<gene>
    <name evidence="4" type="ORF">ColSpa_00670</name>
</gene>
<feature type="compositionally biased region" description="Polar residues" evidence="2">
    <location>
        <begin position="400"/>
        <end position="409"/>
    </location>
</feature>
<organism evidence="4 5">
    <name type="scientific">Colletotrichum spaethianum</name>
    <dbReference type="NCBI Taxonomy" id="700344"/>
    <lineage>
        <taxon>Eukaryota</taxon>
        <taxon>Fungi</taxon>
        <taxon>Dikarya</taxon>
        <taxon>Ascomycota</taxon>
        <taxon>Pezizomycotina</taxon>
        <taxon>Sordariomycetes</taxon>
        <taxon>Hypocreomycetidae</taxon>
        <taxon>Glomerellales</taxon>
        <taxon>Glomerellaceae</taxon>
        <taxon>Colletotrichum</taxon>
        <taxon>Colletotrichum spaethianum species complex</taxon>
    </lineage>
</organism>
<feature type="compositionally biased region" description="Polar residues" evidence="2">
    <location>
        <begin position="290"/>
        <end position="306"/>
    </location>
</feature>
<feature type="compositionally biased region" description="Acidic residues" evidence="2">
    <location>
        <begin position="222"/>
        <end position="236"/>
    </location>
</feature>
<feature type="compositionally biased region" description="Pro residues" evidence="2">
    <location>
        <begin position="385"/>
        <end position="395"/>
    </location>
</feature>
<feature type="region of interest" description="Disordered" evidence="2">
    <location>
        <begin position="155"/>
        <end position="422"/>
    </location>
</feature>